<evidence type="ECO:0000313" key="3">
    <source>
        <dbReference type="EMBL" id="MBM7850099.1"/>
    </source>
</evidence>
<feature type="compositionally biased region" description="Basic and acidic residues" evidence="1">
    <location>
        <begin position="164"/>
        <end position="175"/>
    </location>
</feature>
<dbReference type="Proteomes" id="UP000758856">
    <property type="component" value="Unassembled WGS sequence"/>
</dbReference>
<organism evidence="2 5">
    <name type="scientific">Methylopila capsulata</name>
    <dbReference type="NCBI Taxonomy" id="61654"/>
    <lineage>
        <taxon>Bacteria</taxon>
        <taxon>Pseudomonadati</taxon>
        <taxon>Pseudomonadota</taxon>
        <taxon>Alphaproteobacteria</taxon>
        <taxon>Hyphomicrobiales</taxon>
        <taxon>Methylopilaceae</taxon>
        <taxon>Methylopila</taxon>
    </lineage>
</organism>
<dbReference type="EMBL" id="JAFBCY010000001">
    <property type="protein sequence ID" value="MBM7850099.1"/>
    <property type="molecule type" value="Genomic_DNA"/>
</dbReference>
<dbReference type="InterPro" id="IPR003772">
    <property type="entry name" value="YceD"/>
</dbReference>
<keyword evidence="4" id="KW-1185">Reference proteome</keyword>
<proteinExistence type="predicted"/>
<reference evidence="2" key="3">
    <citation type="submission" date="2023-01" db="EMBL/GenBank/DDBJ databases">
        <authorList>
            <person name="Sun Q."/>
            <person name="Evtushenko L."/>
        </authorList>
    </citation>
    <scope>NUCLEOTIDE SEQUENCE</scope>
    <source>
        <strain evidence="2">VKM B-1606</strain>
    </source>
</reference>
<reference evidence="2" key="1">
    <citation type="journal article" date="2014" name="Int. J. Syst. Evol. Microbiol.">
        <title>Complete genome sequence of Corynebacterium casei LMG S-19264T (=DSM 44701T), isolated from a smear-ripened cheese.</title>
        <authorList>
            <consortium name="US DOE Joint Genome Institute (JGI-PGF)"/>
            <person name="Walter F."/>
            <person name="Albersmeier A."/>
            <person name="Kalinowski J."/>
            <person name="Ruckert C."/>
        </authorList>
    </citation>
    <scope>NUCLEOTIDE SEQUENCE</scope>
    <source>
        <strain evidence="2">VKM B-1606</strain>
    </source>
</reference>
<reference evidence="3 4" key="2">
    <citation type="submission" date="2021-01" db="EMBL/GenBank/DDBJ databases">
        <title>Genomic Encyclopedia of Type Strains, Phase IV (KMG-IV): sequencing the most valuable type-strain genomes for metagenomic binning, comparative biology and taxonomic classification.</title>
        <authorList>
            <person name="Goeker M."/>
        </authorList>
    </citation>
    <scope>NUCLEOTIDE SEQUENCE [LARGE SCALE GENOMIC DNA]</scope>
    <source>
        <strain evidence="3 4">DSM 6130</strain>
    </source>
</reference>
<sequence>MTASPLSRPIAVVDVGPNGLTVDVIADEAERAALAEANEAVAVEELRAGVTVRPFGKDGVAVTGQVDAKVQRICVVTLEPFVEIVSEPIDVRFAPAAEVAAVEDGGEIELGPNDPPDPFVGGVIDVGAVVSEFLTLGLDPYPRKPGATFEQPSGLDGEGSAFAELRKLKRPDDGG</sequence>
<dbReference type="AlphaFoldDB" id="A0A9W6MR65"/>
<accession>A0A9W6MR65</accession>
<dbReference type="Proteomes" id="UP001143400">
    <property type="component" value="Unassembled WGS sequence"/>
</dbReference>
<protein>
    <submittedName>
        <fullName evidence="2">Metal-binding protein</fullName>
    </submittedName>
</protein>
<evidence type="ECO:0000313" key="4">
    <source>
        <dbReference type="Proteomes" id="UP000758856"/>
    </source>
</evidence>
<feature type="region of interest" description="Disordered" evidence="1">
    <location>
        <begin position="144"/>
        <end position="175"/>
    </location>
</feature>
<comment type="caution">
    <text evidence="2">The sequence shown here is derived from an EMBL/GenBank/DDBJ whole genome shotgun (WGS) entry which is preliminary data.</text>
</comment>
<dbReference type="RefSeq" id="WP_246482299.1">
    <property type="nucleotide sequence ID" value="NZ_BSFF01000002.1"/>
</dbReference>
<evidence type="ECO:0000313" key="2">
    <source>
        <dbReference type="EMBL" id="GLK55390.1"/>
    </source>
</evidence>
<evidence type="ECO:0000256" key="1">
    <source>
        <dbReference type="SAM" id="MobiDB-lite"/>
    </source>
</evidence>
<dbReference type="Pfam" id="PF02620">
    <property type="entry name" value="YceD"/>
    <property type="match status" value="1"/>
</dbReference>
<evidence type="ECO:0000313" key="5">
    <source>
        <dbReference type="Proteomes" id="UP001143400"/>
    </source>
</evidence>
<gene>
    <name evidence="2" type="ORF">GCM10008170_14090</name>
    <name evidence="3" type="ORF">JOD31_000311</name>
</gene>
<dbReference type="EMBL" id="BSFF01000002">
    <property type="protein sequence ID" value="GLK55390.1"/>
    <property type="molecule type" value="Genomic_DNA"/>
</dbReference>
<name>A0A9W6MR65_9HYPH</name>